<dbReference type="PROSITE" id="PS50043">
    <property type="entry name" value="HTH_LUXR_2"/>
    <property type="match status" value="1"/>
</dbReference>
<dbReference type="SUPFAM" id="SSF52172">
    <property type="entry name" value="CheY-like"/>
    <property type="match status" value="1"/>
</dbReference>
<dbReference type="GO" id="GO:0006355">
    <property type="term" value="P:regulation of DNA-templated transcription"/>
    <property type="evidence" value="ECO:0007669"/>
    <property type="project" value="InterPro"/>
</dbReference>
<evidence type="ECO:0000256" key="4">
    <source>
        <dbReference type="ARBA" id="ARBA00023163"/>
    </source>
</evidence>
<reference evidence="8 10" key="2">
    <citation type="journal article" date="2012" name="J. Bacteriol.">
        <title>Genome Sequence of Janibacter hoylei MTCC8307, Isolated from the Stratospheric Air.</title>
        <authorList>
            <person name="Pawar S.P."/>
            <person name="Dhotre D.P."/>
            <person name="Shetty S.A."/>
            <person name="Chowdhury S.P."/>
            <person name="Chaudhari B.L."/>
            <person name="Shouche Y.S."/>
        </authorList>
    </citation>
    <scope>NUCLEOTIDE SEQUENCE [LARGE SCALE GENOMIC DNA]</scope>
    <source>
        <strain evidence="8 10">PVAS-1</strain>
    </source>
</reference>
<dbReference type="InterPro" id="IPR039420">
    <property type="entry name" value="WalR-like"/>
</dbReference>
<dbReference type="RefSeq" id="WP_007924518.1">
    <property type="nucleotide sequence ID" value="NZ_ALWX01000006.1"/>
</dbReference>
<dbReference type="OrthoDB" id="9808843at2"/>
<organism evidence="8 10">
    <name type="scientific">Janibacter hoylei PVAS-1</name>
    <dbReference type="NCBI Taxonomy" id="1210046"/>
    <lineage>
        <taxon>Bacteria</taxon>
        <taxon>Bacillati</taxon>
        <taxon>Actinomycetota</taxon>
        <taxon>Actinomycetes</taxon>
        <taxon>Micrococcales</taxon>
        <taxon>Intrasporangiaceae</taxon>
        <taxon>Janibacter</taxon>
    </lineage>
</organism>
<dbReference type="InterPro" id="IPR058245">
    <property type="entry name" value="NreC/VraR/RcsB-like_REC"/>
</dbReference>
<protein>
    <submittedName>
        <fullName evidence="9">DNA-binding response regulator</fullName>
    </submittedName>
    <submittedName>
        <fullName evidence="8">LuxR family two component transcriptional regulator</fullName>
    </submittedName>
</protein>
<evidence type="ECO:0000256" key="5">
    <source>
        <dbReference type="PROSITE-ProRule" id="PRU00169"/>
    </source>
</evidence>
<gene>
    <name evidence="8" type="ORF">B277_01964</name>
    <name evidence="9" type="ORF">CWN80_09735</name>
</gene>
<dbReference type="PROSITE" id="PS50110">
    <property type="entry name" value="RESPONSE_REGULATORY"/>
    <property type="match status" value="1"/>
</dbReference>
<dbReference type="CDD" id="cd17535">
    <property type="entry name" value="REC_NarL-like"/>
    <property type="match status" value="1"/>
</dbReference>
<accession>K1E167</accession>
<name>K1E167_9MICO</name>
<dbReference type="SUPFAM" id="SSF46894">
    <property type="entry name" value="C-terminal effector domain of the bipartite response regulators"/>
    <property type="match status" value="1"/>
</dbReference>
<sequence length="227" mass="23821">MTAPLRVLLVDDQALIRSGFAMMLSVEDDLEVVGQASTGREAIDLAAELHPDVIVMDVQMPVMDGITATREVVARDLGRVIILTTFDSDDYLFAALQAGASGFLLKNAQAEQLVDALRAVGHGHALLAPEVTQRVIAQMSVGPATQPGGTGRHAGLLGQLTDRERDVLRLMGVGRSNAEIADELVIGAATVKTHVSSIFAKLQVRDRVGAVIIAHESGLVVDGGSAG</sequence>
<reference evidence="9 11" key="1">
    <citation type="journal article" date="2009" name="Int. J. Syst. Evol. Microbiol.">
        <title>Janibacter hoylei sp. nov., Bacillus isronensis sp. nov. and Bacillus aryabhattai sp. nov., isolated from cryotubes used for collecting air from the upper atmosphere.</title>
        <authorList>
            <person name="Shivaji S."/>
            <person name="Chaturvedi P."/>
            <person name="Begum Z."/>
            <person name="Pindi P.K."/>
            <person name="Manorama R."/>
            <person name="Padmanaban D.A."/>
            <person name="Shouche Y.S."/>
            <person name="Pawar S."/>
            <person name="Vaishampayan P."/>
            <person name="Dutt C.B."/>
            <person name="Datta G.N."/>
            <person name="Manchanda R.K."/>
            <person name="Rao U.R."/>
            <person name="Bhargava P.M."/>
            <person name="Narlikar J.V."/>
        </authorList>
    </citation>
    <scope>NUCLEOTIDE SEQUENCE [LARGE SCALE GENOMIC DNA]</scope>
    <source>
        <strain evidence="9 11">PVAS-1</strain>
    </source>
</reference>
<dbReference type="SMART" id="SM00448">
    <property type="entry name" value="REC"/>
    <property type="match status" value="1"/>
</dbReference>
<dbReference type="Pfam" id="PF00072">
    <property type="entry name" value="Response_reg"/>
    <property type="match status" value="1"/>
</dbReference>
<dbReference type="STRING" id="1210046.B277_01964"/>
<dbReference type="EMBL" id="ALWX01000006">
    <property type="protein sequence ID" value="EKA62444.1"/>
    <property type="molecule type" value="Genomic_DNA"/>
</dbReference>
<dbReference type="CDD" id="cd06170">
    <property type="entry name" value="LuxR_C_like"/>
    <property type="match status" value="1"/>
</dbReference>
<feature type="domain" description="HTH luxR-type" evidence="6">
    <location>
        <begin position="153"/>
        <end position="218"/>
    </location>
</feature>
<dbReference type="Gene3D" id="3.40.50.2300">
    <property type="match status" value="1"/>
</dbReference>
<evidence type="ECO:0000313" key="10">
    <source>
        <dbReference type="Proteomes" id="UP000004474"/>
    </source>
</evidence>
<evidence type="ECO:0000313" key="9">
    <source>
        <dbReference type="EMBL" id="RWU83069.1"/>
    </source>
</evidence>
<feature type="domain" description="Response regulatory" evidence="7">
    <location>
        <begin position="6"/>
        <end position="121"/>
    </location>
</feature>
<keyword evidence="2" id="KW-0805">Transcription regulation</keyword>
<dbReference type="GO" id="GO:0000160">
    <property type="term" value="P:phosphorelay signal transduction system"/>
    <property type="evidence" value="ECO:0007669"/>
    <property type="project" value="InterPro"/>
</dbReference>
<evidence type="ECO:0000259" key="7">
    <source>
        <dbReference type="PROSITE" id="PS50110"/>
    </source>
</evidence>
<dbReference type="PRINTS" id="PR00038">
    <property type="entry name" value="HTHLUXR"/>
</dbReference>
<dbReference type="SMART" id="SM00421">
    <property type="entry name" value="HTH_LUXR"/>
    <property type="match status" value="1"/>
</dbReference>
<reference evidence="9" key="3">
    <citation type="submission" date="2017-11" db="EMBL/GenBank/DDBJ databases">
        <authorList>
            <person name="Seuylemezian A."/>
            <person name="Cooper K."/>
            <person name="Vaishampayan P."/>
        </authorList>
    </citation>
    <scope>NUCLEOTIDE SEQUENCE</scope>
    <source>
        <strain evidence="9">PVAS-1</strain>
    </source>
</reference>
<dbReference type="InterPro" id="IPR016032">
    <property type="entry name" value="Sig_transdc_resp-reg_C-effctor"/>
</dbReference>
<dbReference type="eggNOG" id="COG2197">
    <property type="taxonomic scope" value="Bacteria"/>
</dbReference>
<dbReference type="InterPro" id="IPR001789">
    <property type="entry name" value="Sig_transdc_resp-reg_receiver"/>
</dbReference>
<dbReference type="Proteomes" id="UP000288711">
    <property type="component" value="Unassembled WGS sequence"/>
</dbReference>
<feature type="modified residue" description="4-aspartylphosphate" evidence="5">
    <location>
        <position position="57"/>
    </location>
</feature>
<keyword evidence="11" id="KW-1185">Reference proteome</keyword>
<dbReference type="PATRIC" id="fig|1210046.3.peg.382"/>
<dbReference type="InterPro" id="IPR000792">
    <property type="entry name" value="Tscrpt_reg_LuxR_C"/>
</dbReference>
<comment type="caution">
    <text evidence="8">The sequence shown here is derived from an EMBL/GenBank/DDBJ whole genome shotgun (WGS) entry which is preliminary data.</text>
</comment>
<evidence type="ECO:0000313" key="8">
    <source>
        <dbReference type="EMBL" id="EKA62444.1"/>
    </source>
</evidence>
<dbReference type="GO" id="GO:0003677">
    <property type="term" value="F:DNA binding"/>
    <property type="evidence" value="ECO:0007669"/>
    <property type="project" value="UniProtKB-KW"/>
</dbReference>
<evidence type="ECO:0000256" key="3">
    <source>
        <dbReference type="ARBA" id="ARBA00023125"/>
    </source>
</evidence>
<dbReference type="InterPro" id="IPR011006">
    <property type="entry name" value="CheY-like_superfamily"/>
</dbReference>
<keyword evidence="1 5" id="KW-0597">Phosphoprotein</keyword>
<dbReference type="PROSITE" id="PS00622">
    <property type="entry name" value="HTH_LUXR_1"/>
    <property type="match status" value="1"/>
</dbReference>
<evidence type="ECO:0000313" key="11">
    <source>
        <dbReference type="Proteomes" id="UP000288711"/>
    </source>
</evidence>
<keyword evidence="4" id="KW-0804">Transcription</keyword>
<evidence type="ECO:0000256" key="2">
    <source>
        <dbReference type="ARBA" id="ARBA00023015"/>
    </source>
</evidence>
<keyword evidence="3 9" id="KW-0238">DNA-binding</keyword>
<dbReference type="AlphaFoldDB" id="K1E167"/>
<dbReference type="PANTHER" id="PTHR43214:SF24">
    <property type="entry name" value="TRANSCRIPTIONAL REGULATORY PROTEIN NARL-RELATED"/>
    <property type="match status" value="1"/>
</dbReference>
<evidence type="ECO:0000256" key="1">
    <source>
        <dbReference type="ARBA" id="ARBA00022553"/>
    </source>
</evidence>
<proteinExistence type="predicted"/>
<dbReference type="Proteomes" id="UP000004474">
    <property type="component" value="Unassembled WGS sequence"/>
</dbReference>
<dbReference type="Pfam" id="PF00196">
    <property type="entry name" value="GerE"/>
    <property type="match status" value="1"/>
</dbReference>
<evidence type="ECO:0000259" key="6">
    <source>
        <dbReference type="PROSITE" id="PS50043"/>
    </source>
</evidence>
<dbReference type="PANTHER" id="PTHR43214">
    <property type="entry name" value="TWO-COMPONENT RESPONSE REGULATOR"/>
    <property type="match status" value="1"/>
</dbReference>
<dbReference type="EMBL" id="PIPF01000009">
    <property type="protein sequence ID" value="RWU83069.1"/>
    <property type="molecule type" value="Genomic_DNA"/>
</dbReference>